<dbReference type="InterPro" id="IPR005467">
    <property type="entry name" value="His_kinase_dom"/>
</dbReference>
<dbReference type="InterPro" id="IPR003661">
    <property type="entry name" value="HisK_dim/P_dom"/>
</dbReference>
<comment type="subcellular location">
    <subcellularLocation>
        <location evidence="2">Membrane</location>
        <topology evidence="2">Multi-pass membrane protein</topology>
    </subcellularLocation>
</comment>
<evidence type="ECO:0000256" key="7">
    <source>
        <dbReference type="ARBA" id="ARBA00022777"/>
    </source>
</evidence>
<dbReference type="GO" id="GO:0016020">
    <property type="term" value="C:membrane"/>
    <property type="evidence" value="ECO:0007669"/>
    <property type="project" value="UniProtKB-SubCell"/>
</dbReference>
<sequence>MQILRINFILIITAVTFIFGLLISLALTRQAIMTTKNNNAIYMRLLTETVFTNDREWNWWILKHGMKHKQLYVYINIADGKKGVVDYYSPRTEKFLSQAKKVLGSKRYYRYQGNYYYYTSAKRYGNRYYMWWSMTGVIDILKDVLIVILAVWLLLIITSPFYIEPIAKRLAQPIQDLDNNVNKLPKETQKTLSVPAWPHEVHDLTENFNHLLVRLYQQNQKEKDFVNNAAHELKTPIATIKSHVQLIKRRGKTNPQIIDKSLTYIASEVEHMNQLIEELLILARTAQKLELQKEKLDLEVLTFELLESLPLKQKIKVIGQGSILADREALRHILENLLTNAGKYAPADSEIEITIAERSWTITNHGPMINENDQAHLFERFFRGADVRGKIKGTGLGLAIVAQLAHRNALKVEVTSTKKATSFTIVQSEI</sequence>
<keyword evidence="8 12" id="KW-1133">Transmembrane helix</keyword>
<dbReference type="SUPFAM" id="SSF47384">
    <property type="entry name" value="Homodimeric domain of signal transducing histidine kinase"/>
    <property type="match status" value="1"/>
</dbReference>
<dbReference type="InterPro" id="IPR050398">
    <property type="entry name" value="HssS/ArlS-like"/>
</dbReference>
<dbReference type="CDD" id="cd00082">
    <property type="entry name" value="HisKA"/>
    <property type="match status" value="1"/>
</dbReference>
<keyword evidence="5" id="KW-0808">Transferase</keyword>
<evidence type="ECO:0000256" key="1">
    <source>
        <dbReference type="ARBA" id="ARBA00000085"/>
    </source>
</evidence>
<dbReference type="PATRIC" id="fig|1423740.3.peg.798"/>
<dbReference type="AlphaFoldDB" id="A0A0R1TP02"/>
<evidence type="ECO:0000256" key="9">
    <source>
        <dbReference type="ARBA" id="ARBA00023012"/>
    </source>
</evidence>
<dbReference type="InterPro" id="IPR003594">
    <property type="entry name" value="HATPase_dom"/>
</dbReference>
<comment type="catalytic activity">
    <reaction evidence="1">
        <text>ATP + protein L-histidine = ADP + protein N-phospho-L-histidine.</text>
        <dbReference type="EC" id="2.7.13.3"/>
    </reaction>
</comment>
<protein>
    <recommendedName>
        <fullName evidence="3">histidine kinase</fullName>
        <ecNumber evidence="3">2.7.13.3</ecNumber>
    </recommendedName>
</protein>
<keyword evidence="11" id="KW-0175">Coiled coil</keyword>
<dbReference type="PANTHER" id="PTHR45528:SF12">
    <property type="entry name" value="SENSOR HISTIDINE KINASE ARSS"/>
    <property type="match status" value="1"/>
</dbReference>
<dbReference type="PANTHER" id="PTHR45528">
    <property type="entry name" value="SENSOR HISTIDINE KINASE CPXA"/>
    <property type="match status" value="1"/>
</dbReference>
<dbReference type="InterPro" id="IPR036097">
    <property type="entry name" value="HisK_dim/P_sf"/>
</dbReference>
<dbReference type="PROSITE" id="PS50109">
    <property type="entry name" value="HIS_KIN"/>
    <property type="match status" value="1"/>
</dbReference>
<feature type="coiled-coil region" evidence="11">
    <location>
        <begin position="272"/>
        <end position="299"/>
    </location>
</feature>
<evidence type="ECO:0000256" key="6">
    <source>
        <dbReference type="ARBA" id="ARBA00022692"/>
    </source>
</evidence>
<dbReference type="Gene3D" id="1.10.287.130">
    <property type="match status" value="1"/>
</dbReference>
<keyword evidence="9" id="KW-0902">Two-component regulatory system</keyword>
<feature type="transmembrane region" description="Helical" evidence="12">
    <location>
        <begin position="6"/>
        <end position="27"/>
    </location>
</feature>
<proteinExistence type="predicted"/>
<keyword evidence="4" id="KW-0597">Phosphoprotein</keyword>
<evidence type="ECO:0000256" key="11">
    <source>
        <dbReference type="SAM" id="Coils"/>
    </source>
</evidence>
<name>A0A0R1TP02_9LACO</name>
<dbReference type="SMART" id="SM00388">
    <property type="entry name" value="HisKA"/>
    <property type="match status" value="1"/>
</dbReference>
<dbReference type="Pfam" id="PF02518">
    <property type="entry name" value="HATPase_c"/>
    <property type="match status" value="1"/>
</dbReference>
<reference evidence="14 15" key="1">
    <citation type="journal article" date="2015" name="Genome Announc.">
        <title>Expanding the biotechnology potential of lactobacilli through comparative genomics of 213 strains and associated genera.</title>
        <authorList>
            <person name="Sun Z."/>
            <person name="Harris H.M."/>
            <person name="McCann A."/>
            <person name="Guo C."/>
            <person name="Argimon S."/>
            <person name="Zhang W."/>
            <person name="Yang X."/>
            <person name="Jeffery I.B."/>
            <person name="Cooney J.C."/>
            <person name="Kagawa T.F."/>
            <person name="Liu W."/>
            <person name="Song Y."/>
            <person name="Salvetti E."/>
            <person name="Wrobel A."/>
            <person name="Rasinkangas P."/>
            <person name="Parkhill J."/>
            <person name="Rea M.C."/>
            <person name="O'Sullivan O."/>
            <person name="Ritari J."/>
            <person name="Douillard F.P."/>
            <person name="Paul Ross R."/>
            <person name="Yang R."/>
            <person name="Briner A.E."/>
            <person name="Felis G.E."/>
            <person name="de Vos W.M."/>
            <person name="Barrangou R."/>
            <person name="Klaenhammer T.R."/>
            <person name="Caufield P.W."/>
            <person name="Cui Y."/>
            <person name="Zhang H."/>
            <person name="O'Toole P.W."/>
        </authorList>
    </citation>
    <scope>NUCLEOTIDE SEQUENCE [LARGE SCALE GENOMIC DNA]</scope>
    <source>
        <strain evidence="14 15">DSM 15833</strain>
    </source>
</reference>
<dbReference type="InterPro" id="IPR036890">
    <property type="entry name" value="HATPase_C_sf"/>
</dbReference>
<evidence type="ECO:0000259" key="13">
    <source>
        <dbReference type="PROSITE" id="PS50109"/>
    </source>
</evidence>
<gene>
    <name evidence="14" type="ORF">FC36_GL000751</name>
</gene>
<organism evidence="14 15">
    <name type="scientific">Ligilactobacillus equi DSM 15833 = JCM 10991</name>
    <dbReference type="NCBI Taxonomy" id="1423740"/>
    <lineage>
        <taxon>Bacteria</taxon>
        <taxon>Bacillati</taxon>
        <taxon>Bacillota</taxon>
        <taxon>Bacilli</taxon>
        <taxon>Lactobacillales</taxon>
        <taxon>Lactobacillaceae</taxon>
        <taxon>Ligilactobacillus</taxon>
    </lineage>
</organism>
<keyword evidence="7 14" id="KW-0418">Kinase</keyword>
<dbReference type="STRING" id="1423740.FC36_GL000751"/>
<evidence type="ECO:0000256" key="5">
    <source>
        <dbReference type="ARBA" id="ARBA00022679"/>
    </source>
</evidence>
<evidence type="ECO:0000256" key="2">
    <source>
        <dbReference type="ARBA" id="ARBA00004141"/>
    </source>
</evidence>
<dbReference type="Gene3D" id="3.30.565.10">
    <property type="entry name" value="Histidine kinase-like ATPase, C-terminal domain"/>
    <property type="match status" value="1"/>
</dbReference>
<evidence type="ECO:0000313" key="15">
    <source>
        <dbReference type="Proteomes" id="UP000051048"/>
    </source>
</evidence>
<comment type="caution">
    <text evidence="14">The sequence shown here is derived from an EMBL/GenBank/DDBJ whole genome shotgun (WGS) entry which is preliminary data.</text>
</comment>
<dbReference type="Proteomes" id="UP000051048">
    <property type="component" value="Unassembled WGS sequence"/>
</dbReference>
<feature type="transmembrane region" description="Helical" evidence="12">
    <location>
        <begin position="144"/>
        <end position="163"/>
    </location>
</feature>
<evidence type="ECO:0000256" key="8">
    <source>
        <dbReference type="ARBA" id="ARBA00022989"/>
    </source>
</evidence>
<evidence type="ECO:0000256" key="4">
    <source>
        <dbReference type="ARBA" id="ARBA00022553"/>
    </source>
</evidence>
<dbReference type="EMBL" id="AZFH01000015">
    <property type="protein sequence ID" value="KRL83183.1"/>
    <property type="molecule type" value="Genomic_DNA"/>
</dbReference>
<dbReference type="FunFam" id="1.10.287.130:FF:000001">
    <property type="entry name" value="Two-component sensor histidine kinase"/>
    <property type="match status" value="1"/>
</dbReference>
<dbReference type="GO" id="GO:0000155">
    <property type="term" value="F:phosphorelay sensor kinase activity"/>
    <property type="evidence" value="ECO:0007669"/>
    <property type="project" value="InterPro"/>
</dbReference>
<evidence type="ECO:0000256" key="10">
    <source>
        <dbReference type="ARBA" id="ARBA00023136"/>
    </source>
</evidence>
<dbReference type="Pfam" id="PF00512">
    <property type="entry name" value="HisKA"/>
    <property type="match status" value="1"/>
</dbReference>
<feature type="domain" description="Histidine kinase" evidence="13">
    <location>
        <begin position="228"/>
        <end position="430"/>
    </location>
</feature>
<keyword evidence="10 12" id="KW-0472">Membrane</keyword>
<keyword evidence="6 12" id="KW-0812">Transmembrane</keyword>
<evidence type="ECO:0000256" key="3">
    <source>
        <dbReference type="ARBA" id="ARBA00012438"/>
    </source>
</evidence>
<dbReference type="SUPFAM" id="SSF55874">
    <property type="entry name" value="ATPase domain of HSP90 chaperone/DNA topoisomerase II/histidine kinase"/>
    <property type="match status" value="1"/>
</dbReference>
<dbReference type="EC" id="2.7.13.3" evidence="3"/>
<dbReference type="SMART" id="SM00387">
    <property type="entry name" value="HATPase_c"/>
    <property type="match status" value="1"/>
</dbReference>
<evidence type="ECO:0000256" key="12">
    <source>
        <dbReference type="SAM" id="Phobius"/>
    </source>
</evidence>
<accession>A0A0R1TP02</accession>
<evidence type="ECO:0000313" key="14">
    <source>
        <dbReference type="EMBL" id="KRL83183.1"/>
    </source>
</evidence>